<keyword evidence="3" id="KW-1185">Reference proteome</keyword>
<dbReference type="Proteomes" id="UP000593564">
    <property type="component" value="Unassembled WGS sequence"/>
</dbReference>
<comment type="caution">
    <text evidence="2">The sequence shown here is derived from an EMBL/GenBank/DDBJ whole genome shotgun (WGS) entry which is preliminary data.</text>
</comment>
<evidence type="ECO:0000313" key="2">
    <source>
        <dbReference type="EMBL" id="KAF5948453.1"/>
    </source>
</evidence>
<reference evidence="3" key="1">
    <citation type="journal article" date="2020" name="Nat. Commun.">
        <title>Genome assembly of wild tea tree DASZ reveals pedigree and selection history of tea varieties.</title>
        <authorList>
            <person name="Zhang W."/>
            <person name="Zhang Y."/>
            <person name="Qiu H."/>
            <person name="Guo Y."/>
            <person name="Wan H."/>
            <person name="Zhang X."/>
            <person name="Scossa F."/>
            <person name="Alseekh S."/>
            <person name="Zhang Q."/>
            <person name="Wang P."/>
            <person name="Xu L."/>
            <person name="Schmidt M.H."/>
            <person name="Jia X."/>
            <person name="Li D."/>
            <person name="Zhu A."/>
            <person name="Guo F."/>
            <person name="Chen W."/>
            <person name="Ni D."/>
            <person name="Usadel B."/>
            <person name="Fernie A.R."/>
            <person name="Wen W."/>
        </authorList>
    </citation>
    <scope>NUCLEOTIDE SEQUENCE [LARGE SCALE GENOMIC DNA]</scope>
    <source>
        <strain evidence="3">cv. G240</strain>
    </source>
</reference>
<accession>A0A7J7H643</accession>
<gene>
    <name evidence="2" type="ORF">HYC85_014410</name>
</gene>
<feature type="transmembrane region" description="Helical" evidence="1">
    <location>
        <begin position="7"/>
        <end position="33"/>
    </location>
</feature>
<keyword evidence="1" id="KW-1133">Transmembrane helix</keyword>
<dbReference type="AlphaFoldDB" id="A0A7J7H643"/>
<keyword evidence="1" id="KW-0812">Transmembrane</keyword>
<protein>
    <submittedName>
        <fullName evidence="2">Uncharacterized protein</fullName>
    </submittedName>
</protein>
<sequence length="110" mass="12309">MCELQRLYYRVFMSVCCPHYATVANAVVVAIIISNTSLFLVQCCEAPTPFSSANDSNATSHCPSSPSIPSLFRKLQWEVMKLGLHQLGFDWEFIALHALSLMLRLDGGIW</sequence>
<keyword evidence="1" id="KW-0472">Membrane</keyword>
<organism evidence="2 3">
    <name type="scientific">Camellia sinensis</name>
    <name type="common">Tea plant</name>
    <name type="synonym">Thea sinensis</name>
    <dbReference type="NCBI Taxonomy" id="4442"/>
    <lineage>
        <taxon>Eukaryota</taxon>
        <taxon>Viridiplantae</taxon>
        <taxon>Streptophyta</taxon>
        <taxon>Embryophyta</taxon>
        <taxon>Tracheophyta</taxon>
        <taxon>Spermatophyta</taxon>
        <taxon>Magnoliopsida</taxon>
        <taxon>eudicotyledons</taxon>
        <taxon>Gunneridae</taxon>
        <taxon>Pentapetalae</taxon>
        <taxon>asterids</taxon>
        <taxon>Ericales</taxon>
        <taxon>Theaceae</taxon>
        <taxon>Camellia</taxon>
    </lineage>
</organism>
<name>A0A7J7H643_CAMSI</name>
<reference evidence="2 3" key="2">
    <citation type="submission" date="2020-07" db="EMBL/GenBank/DDBJ databases">
        <title>Genome assembly of wild tea tree DASZ reveals pedigree and selection history of tea varieties.</title>
        <authorList>
            <person name="Zhang W."/>
        </authorList>
    </citation>
    <scope>NUCLEOTIDE SEQUENCE [LARGE SCALE GENOMIC DNA]</scope>
    <source>
        <strain evidence="3">cv. G240</strain>
        <tissue evidence="2">Leaf</tissue>
    </source>
</reference>
<evidence type="ECO:0000313" key="3">
    <source>
        <dbReference type="Proteomes" id="UP000593564"/>
    </source>
</evidence>
<proteinExistence type="predicted"/>
<evidence type="ECO:0000256" key="1">
    <source>
        <dbReference type="SAM" id="Phobius"/>
    </source>
</evidence>
<dbReference type="EMBL" id="JACBKZ010000006">
    <property type="protein sequence ID" value="KAF5948453.1"/>
    <property type="molecule type" value="Genomic_DNA"/>
</dbReference>